<dbReference type="EMBL" id="BK002204">
    <property type="protein sequence ID" value="DAA03048.1"/>
    <property type="molecule type" value="Genomic_DNA"/>
</dbReference>
<organism evidence="1">
    <name type="scientific">Drosophila melanogaster</name>
    <name type="common">Fruit fly</name>
    <dbReference type="NCBI Taxonomy" id="7227"/>
    <lineage>
        <taxon>Eukaryota</taxon>
        <taxon>Metazoa</taxon>
        <taxon>Ecdysozoa</taxon>
        <taxon>Arthropoda</taxon>
        <taxon>Hexapoda</taxon>
        <taxon>Insecta</taxon>
        <taxon>Pterygota</taxon>
        <taxon>Neoptera</taxon>
        <taxon>Endopterygota</taxon>
        <taxon>Diptera</taxon>
        <taxon>Brachycera</taxon>
        <taxon>Muscomorpha</taxon>
        <taxon>Ephydroidea</taxon>
        <taxon>Drosophilidae</taxon>
        <taxon>Drosophila</taxon>
        <taxon>Sophophora</taxon>
    </lineage>
</organism>
<proteinExistence type="predicted"/>
<gene>
    <name evidence="1" type="ORF">HDC10830</name>
</gene>
<sequence length="87" mass="9747">MMSWLWNTHPCSHFHNMATEQCADLVGLHIPQAAQITSAVRTGNEQPYCLPRLTNARTRDSLILVTLSMLRDDCLASFGITIYIDGL</sequence>
<dbReference type="AlphaFoldDB" id="Q6IL12"/>
<accession>Q6IL12</accession>
<evidence type="ECO:0000313" key="1">
    <source>
        <dbReference type="EMBL" id="DAA03048.1"/>
    </source>
</evidence>
<name>Q6IL12_DROME</name>
<reference evidence="1" key="1">
    <citation type="journal article" date="2003" name="Genome Biol.">
        <title>An integrated gene annotation and transcriptional profiling approach towards the full gene content of the Drosophila genome.</title>
        <authorList>
            <person name="Hild M."/>
            <person name="Beckmann B."/>
            <person name="Haas S.A."/>
            <person name="Koch B."/>
            <person name="Solovyev V."/>
            <person name="Busold C."/>
            <person name="Fellenberg K."/>
            <person name="Boutros M."/>
            <person name="Vingron M."/>
            <person name="Sauer F."/>
            <person name="Hoheisel J.D."/>
            <person name="Paro R."/>
        </authorList>
    </citation>
    <scope>NUCLEOTIDE SEQUENCE</scope>
</reference>
<protein>
    <submittedName>
        <fullName evidence="1">HDC10830</fullName>
    </submittedName>
</protein>